<evidence type="ECO:0000256" key="3">
    <source>
        <dbReference type="ARBA" id="ARBA00012991"/>
    </source>
</evidence>
<dbReference type="Proteomes" id="UP000007264">
    <property type="component" value="Unassembled WGS sequence"/>
</dbReference>
<dbReference type="FunFam" id="1.10.1040.10:FF:000006">
    <property type="entry name" value="3-hydroxyisobutyrate dehydrogenase"/>
    <property type="match status" value="1"/>
</dbReference>
<protein>
    <recommendedName>
        <fullName evidence="3 9">3-hydroxyisobutyrate dehydrogenase</fullName>
        <shortName evidence="9">HIBADH</shortName>
        <ecNumber evidence="3 9">1.1.1.31</ecNumber>
    </recommendedName>
</protein>
<dbReference type="NCBIfam" id="TIGR01692">
    <property type="entry name" value="HIBADH"/>
    <property type="match status" value="1"/>
</dbReference>
<evidence type="ECO:0000256" key="5">
    <source>
        <dbReference type="ARBA" id="ARBA00023002"/>
    </source>
</evidence>
<keyword evidence="6 9" id="KW-0520">NAD</keyword>
<proteinExistence type="inferred from homology"/>
<reference evidence="12 13" key="1">
    <citation type="journal article" date="2012" name="Genome Biol.">
        <title>The genome of the polar eukaryotic microalga coccomyxa subellipsoidea reveals traits of cold adaptation.</title>
        <authorList>
            <person name="Blanc G."/>
            <person name="Agarkova I."/>
            <person name="Grimwood J."/>
            <person name="Kuo A."/>
            <person name="Brueggeman A."/>
            <person name="Dunigan D."/>
            <person name="Gurnon J."/>
            <person name="Ladunga I."/>
            <person name="Lindquist E."/>
            <person name="Lucas S."/>
            <person name="Pangilinan J."/>
            <person name="Proschold T."/>
            <person name="Salamov A."/>
            <person name="Schmutz J."/>
            <person name="Weeks D."/>
            <person name="Yamada T."/>
            <person name="Claverie J.M."/>
            <person name="Grigoriev I."/>
            <person name="Van Etten J."/>
            <person name="Lomsadze A."/>
            <person name="Borodovsky M."/>
        </authorList>
    </citation>
    <scope>NUCLEOTIDE SEQUENCE [LARGE SCALE GENOMIC DNA]</scope>
    <source>
        <strain evidence="12 13">C-169</strain>
    </source>
</reference>
<keyword evidence="5 9" id="KW-0560">Oxidoreductase</keyword>
<evidence type="ECO:0000259" key="10">
    <source>
        <dbReference type="Pfam" id="PF03446"/>
    </source>
</evidence>
<dbReference type="STRING" id="574566.I0YUA5"/>
<dbReference type="PIRSF" id="PIRSF000103">
    <property type="entry name" value="HIBADH"/>
    <property type="match status" value="1"/>
</dbReference>
<dbReference type="InterPro" id="IPR008927">
    <property type="entry name" value="6-PGluconate_DH-like_C_sf"/>
</dbReference>
<dbReference type="EC" id="1.1.1.31" evidence="3 9"/>
<feature type="domain" description="3-hydroxyisobutyrate dehydrogenase-like NAD-binding" evidence="11">
    <location>
        <begin position="187"/>
        <end position="313"/>
    </location>
</feature>
<dbReference type="Gene3D" id="1.10.1040.10">
    <property type="entry name" value="N-(1-d-carboxylethyl)-l-norvaline Dehydrogenase, domain 2"/>
    <property type="match status" value="1"/>
</dbReference>
<keyword evidence="13" id="KW-1185">Reference proteome</keyword>
<dbReference type="InterPro" id="IPR015815">
    <property type="entry name" value="HIBADH-related"/>
</dbReference>
<dbReference type="InterPro" id="IPR036291">
    <property type="entry name" value="NAD(P)-bd_dom_sf"/>
</dbReference>
<dbReference type="SUPFAM" id="SSF48179">
    <property type="entry name" value="6-phosphogluconate dehydrogenase C-terminal domain-like"/>
    <property type="match status" value="1"/>
</dbReference>
<dbReference type="GO" id="GO:0051287">
    <property type="term" value="F:NAD binding"/>
    <property type="evidence" value="ECO:0007669"/>
    <property type="project" value="InterPro"/>
</dbReference>
<evidence type="ECO:0000313" key="13">
    <source>
        <dbReference type="Proteomes" id="UP000007264"/>
    </source>
</evidence>
<organism evidence="12 13">
    <name type="scientific">Coccomyxa subellipsoidea (strain C-169)</name>
    <name type="common">Green microalga</name>
    <dbReference type="NCBI Taxonomy" id="574566"/>
    <lineage>
        <taxon>Eukaryota</taxon>
        <taxon>Viridiplantae</taxon>
        <taxon>Chlorophyta</taxon>
        <taxon>core chlorophytes</taxon>
        <taxon>Trebouxiophyceae</taxon>
        <taxon>Trebouxiophyceae incertae sedis</taxon>
        <taxon>Coccomyxaceae</taxon>
        <taxon>Coccomyxa</taxon>
        <taxon>Coccomyxa subellipsoidea</taxon>
    </lineage>
</organism>
<evidence type="ECO:0000256" key="4">
    <source>
        <dbReference type="ARBA" id="ARBA00022456"/>
    </source>
</evidence>
<dbReference type="PANTHER" id="PTHR22981">
    <property type="entry name" value="3-HYDROXYISOBUTYRATE DEHYDROGENASE-RELATED"/>
    <property type="match status" value="1"/>
</dbReference>
<comment type="similarity">
    <text evidence="2">Belongs to the HIBADH-related family. 3-hydroxyisobutyrate dehydrogenase subfamily.</text>
</comment>
<feature type="non-terminal residue" evidence="12">
    <location>
        <position position="1"/>
    </location>
</feature>
<comment type="catalytic activity">
    <reaction evidence="7 9">
        <text>3-hydroxy-2-methylpropanoate + NAD(+) = 2-methyl-3-oxopropanoate + NADH + H(+)</text>
        <dbReference type="Rhea" id="RHEA:17681"/>
        <dbReference type="ChEBI" id="CHEBI:11805"/>
        <dbReference type="ChEBI" id="CHEBI:15378"/>
        <dbReference type="ChEBI" id="CHEBI:57540"/>
        <dbReference type="ChEBI" id="CHEBI:57700"/>
        <dbReference type="ChEBI" id="CHEBI:57945"/>
        <dbReference type="EC" id="1.1.1.31"/>
    </reaction>
</comment>
<comment type="caution">
    <text evidence="12">The sequence shown here is derived from an EMBL/GenBank/DDBJ whole genome shotgun (WGS) entry which is preliminary data.</text>
</comment>
<dbReference type="InterPro" id="IPR006115">
    <property type="entry name" value="6PGDH_NADP-bd"/>
</dbReference>
<evidence type="ECO:0000256" key="9">
    <source>
        <dbReference type="RuleBase" id="RU910714"/>
    </source>
</evidence>
<dbReference type="OrthoDB" id="21615at2759"/>
<dbReference type="AlphaFoldDB" id="I0YUA5"/>
<dbReference type="GO" id="GO:0006574">
    <property type="term" value="P:L-valine catabolic process"/>
    <property type="evidence" value="ECO:0007669"/>
    <property type="project" value="UniProtKB-UniPathway"/>
</dbReference>
<feature type="active site" evidence="8">
    <location>
        <position position="193"/>
    </location>
</feature>
<dbReference type="EMBL" id="AGSI01000011">
    <property type="protein sequence ID" value="EIE21974.1"/>
    <property type="molecule type" value="Genomic_DNA"/>
</dbReference>
<evidence type="ECO:0000256" key="2">
    <source>
        <dbReference type="ARBA" id="ARBA00006013"/>
    </source>
</evidence>
<dbReference type="InterPro" id="IPR002204">
    <property type="entry name" value="3-OH-isobutyrate_DH-rel_CS"/>
</dbReference>
<keyword evidence="4 9" id="KW-0101">Branched-chain amino acid catabolism</keyword>
<dbReference type="RefSeq" id="XP_005646518.1">
    <property type="nucleotide sequence ID" value="XM_005646461.1"/>
</dbReference>
<evidence type="ECO:0000259" key="11">
    <source>
        <dbReference type="Pfam" id="PF14833"/>
    </source>
</evidence>
<dbReference type="Pfam" id="PF03446">
    <property type="entry name" value="NAD_binding_2"/>
    <property type="match status" value="1"/>
</dbReference>
<dbReference type="PANTHER" id="PTHR22981:SF7">
    <property type="entry name" value="3-HYDROXYISOBUTYRATE DEHYDROGENASE, MITOCHONDRIAL"/>
    <property type="match status" value="1"/>
</dbReference>
<feature type="domain" description="6-phosphogluconate dehydrogenase NADP-binding" evidence="10">
    <location>
        <begin position="1"/>
        <end position="182"/>
    </location>
</feature>
<dbReference type="InterPro" id="IPR011548">
    <property type="entry name" value="HIBADH"/>
</dbReference>
<dbReference type="GeneID" id="17039959"/>
<dbReference type="PROSITE" id="PS00895">
    <property type="entry name" value="3_HYDROXYISOBUT_DH"/>
    <property type="match status" value="1"/>
</dbReference>
<evidence type="ECO:0000313" key="12">
    <source>
        <dbReference type="EMBL" id="EIE21974.1"/>
    </source>
</evidence>
<dbReference type="InterPro" id="IPR013328">
    <property type="entry name" value="6PGD_dom2"/>
</dbReference>
<dbReference type="InterPro" id="IPR029154">
    <property type="entry name" value="HIBADH-like_NADP-bd"/>
</dbReference>
<accession>I0YUA5</accession>
<dbReference type="UniPathway" id="UPA00362"/>
<evidence type="ECO:0000256" key="7">
    <source>
        <dbReference type="ARBA" id="ARBA00049197"/>
    </source>
</evidence>
<evidence type="ECO:0000256" key="6">
    <source>
        <dbReference type="ARBA" id="ARBA00023027"/>
    </source>
</evidence>
<evidence type="ECO:0000256" key="8">
    <source>
        <dbReference type="PIRSR" id="PIRSR000103-1"/>
    </source>
</evidence>
<dbReference type="SUPFAM" id="SSF51735">
    <property type="entry name" value="NAD(P)-binding Rossmann-fold domains"/>
    <property type="match status" value="1"/>
</dbReference>
<comment type="pathway">
    <text evidence="1 9">Amino-acid degradation; L-valine degradation.</text>
</comment>
<name>I0YUA5_COCSC</name>
<sequence>VGFIGLGAMGTRMAENLRRSGYGLVVHDTSIAALDAFCKHEGVESVSTPAAVAEEEGIIITMLPSCKHVMDVYCGTEGILSAEGSPLAPHCGTRPSLFIDSSTINPVTAQKLAQKVSETSLHRESQPFPGCSARSPMMVDAPVSGGITGASAATLTFMCGGDRNAVSAAGPFLKSMGKKSWHCGAAGMGQAAKVCNNLALAIQMVSIAEAAALGGRLGMDPKLLADIFNSSSARCWTSDSYHPVPGVMADVPASKGYKDGFATRLMIKDLGLAISAAEHAGSATPMANEVLKLYQKVAEDADDRLDFGAIYRYVYNGDAADASGGS</sequence>
<dbReference type="Pfam" id="PF14833">
    <property type="entry name" value="NAD_binding_11"/>
    <property type="match status" value="1"/>
</dbReference>
<dbReference type="GO" id="GO:0008442">
    <property type="term" value="F:3-hydroxyisobutyrate dehydrogenase activity"/>
    <property type="evidence" value="ECO:0007669"/>
    <property type="project" value="UniProtKB-EC"/>
</dbReference>
<dbReference type="eggNOG" id="KOG0409">
    <property type="taxonomic scope" value="Eukaryota"/>
</dbReference>
<gene>
    <name evidence="12" type="ORF">COCSUDRAFT_17252</name>
</gene>
<dbReference type="KEGG" id="csl:COCSUDRAFT_17252"/>
<dbReference type="GO" id="GO:0050661">
    <property type="term" value="F:NADP binding"/>
    <property type="evidence" value="ECO:0007669"/>
    <property type="project" value="InterPro"/>
</dbReference>
<dbReference type="Gene3D" id="3.40.50.720">
    <property type="entry name" value="NAD(P)-binding Rossmann-like Domain"/>
    <property type="match status" value="1"/>
</dbReference>
<evidence type="ECO:0000256" key="1">
    <source>
        <dbReference type="ARBA" id="ARBA00005109"/>
    </source>
</evidence>